<dbReference type="InterPro" id="IPR029039">
    <property type="entry name" value="Flavoprotein-like_sf"/>
</dbReference>
<keyword evidence="1" id="KW-0560">Oxidoreductase</keyword>
<dbReference type="InterPro" id="IPR003680">
    <property type="entry name" value="Flavodoxin_fold"/>
</dbReference>
<reference evidence="3" key="1">
    <citation type="submission" date="2021-03" db="EMBL/GenBank/DDBJ databases">
        <title>Antimicrobial resistance genes in bacteria isolated from Japanese honey, and their potential for conferring macrolide and lincosamide resistance in the American foulbrood pathogen Paenibacillus larvae.</title>
        <authorList>
            <person name="Okamoto M."/>
            <person name="Kumagai M."/>
            <person name="Kanamori H."/>
            <person name="Takamatsu D."/>
        </authorList>
    </citation>
    <scope>NUCLEOTIDE SEQUENCE</scope>
    <source>
        <strain evidence="3">J2TS6</strain>
    </source>
</reference>
<keyword evidence="4" id="KW-1185">Reference proteome</keyword>
<dbReference type="AlphaFoldDB" id="A0A919XGD9"/>
<dbReference type="GO" id="GO:0003955">
    <property type="term" value="F:NAD(P)H dehydrogenase (quinone) activity"/>
    <property type="evidence" value="ECO:0007669"/>
    <property type="project" value="TreeGrafter"/>
</dbReference>
<evidence type="ECO:0000313" key="3">
    <source>
        <dbReference type="EMBL" id="GIO32119.1"/>
    </source>
</evidence>
<name>A0A919XGD9_9BACL</name>
<dbReference type="GO" id="GO:0010181">
    <property type="term" value="F:FMN binding"/>
    <property type="evidence" value="ECO:0007669"/>
    <property type="project" value="TreeGrafter"/>
</dbReference>
<dbReference type="PANTHER" id="PTHR47307:SF1">
    <property type="entry name" value="GLUTATHIONE-REGULATED POTASSIUM-EFFLUX SYSTEM ANCILLARY PROTEIN KEFG"/>
    <property type="match status" value="1"/>
</dbReference>
<dbReference type="Pfam" id="PF02525">
    <property type="entry name" value="Flavodoxin_2"/>
    <property type="match status" value="1"/>
</dbReference>
<evidence type="ECO:0000313" key="4">
    <source>
        <dbReference type="Proteomes" id="UP000679779"/>
    </source>
</evidence>
<gene>
    <name evidence="3" type="primary">ydeQ</name>
    <name evidence="3" type="ORF">J2TS6_32600</name>
</gene>
<dbReference type="GO" id="GO:0009055">
    <property type="term" value="F:electron transfer activity"/>
    <property type="evidence" value="ECO:0007669"/>
    <property type="project" value="TreeGrafter"/>
</dbReference>
<sequence>MNTMIIAAHPDLAASKTNQALIQAVKGEQGIIVRDLYREYPDWNIDSTREQRLLTEHDRIVLQFPFYWYSSPPLLKKWFDDVMTPGWAYGPGGEHLKGKEFIVATTVGGTEKAYQAGGDNWYTISEFLKPIQRTITKCSGTFLPPFVVYDANQADPQRLQQEGGRYAEHIRTPYRVLVH</sequence>
<evidence type="ECO:0000259" key="2">
    <source>
        <dbReference type="Pfam" id="PF02525"/>
    </source>
</evidence>
<dbReference type="InterPro" id="IPR046980">
    <property type="entry name" value="KefG/KefF"/>
</dbReference>
<proteinExistence type="predicted"/>
<feature type="domain" description="Flavodoxin-like fold" evidence="2">
    <location>
        <begin position="1"/>
        <end position="169"/>
    </location>
</feature>
<evidence type="ECO:0000256" key="1">
    <source>
        <dbReference type="ARBA" id="ARBA00023002"/>
    </source>
</evidence>
<accession>A0A919XGD9</accession>
<dbReference type="PANTHER" id="PTHR47307">
    <property type="entry name" value="GLUTATHIONE-REGULATED POTASSIUM-EFFLUX SYSTEM ANCILLARY PROTEIN KEFG"/>
    <property type="match status" value="1"/>
</dbReference>
<dbReference type="EMBL" id="BORQ01000004">
    <property type="protein sequence ID" value="GIO32119.1"/>
    <property type="molecule type" value="Genomic_DNA"/>
</dbReference>
<dbReference type="Gene3D" id="3.40.50.360">
    <property type="match status" value="1"/>
</dbReference>
<dbReference type="SUPFAM" id="SSF52218">
    <property type="entry name" value="Flavoproteins"/>
    <property type="match status" value="1"/>
</dbReference>
<protein>
    <submittedName>
        <fullName evidence="3">NAD(P)H oxidoreductase YdeQ</fullName>
    </submittedName>
</protein>
<comment type="caution">
    <text evidence="3">The sequence shown here is derived from an EMBL/GenBank/DDBJ whole genome shotgun (WGS) entry which is preliminary data.</text>
</comment>
<dbReference type="RefSeq" id="WP_160038640.1">
    <property type="nucleotide sequence ID" value="NZ_BORQ01000004.1"/>
</dbReference>
<dbReference type="Proteomes" id="UP000679779">
    <property type="component" value="Unassembled WGS sequence"/>
</dbReference>
<organism evidence="3 4">
    <name type="scientific">Paenibacillus albilobatus</name>
    <dbReference type="NCBI Taxonomy" id="2716884"/>
    <lineage>
        <taxon>Bacteria</taxon>
        <taxon>Bacillati</taxon>
        <taxon>Bacillota</taxon>
        <taxon>Bacilli</taxon>
        <taxon>Bacillales</taxon>
        <taxon>Paenibacillaceae</taxon>
        <taxon>Paenibacillus</taxon>
    </lineage>
</organism>